<dbReference type="Pfam" id="PF00180">
    <property type="entry name" value="Iso_dh"/>
    <property type="match status" value="1"/>
</dbReference>
<evidence type="ECO:0000256" key="7">
    <source>
        <dbReference type="ARBA" id="ARBA00022946"/>
    </source>
</evidence>
<dbReference type="Gene3D" id="3.40.718.10">
    <property type="entry name" value="Isopropylmalate Dehydrogenase"/>
    <property type="match status" value="1"/>
</dbReference>
<keyword evidence="14" id="KW-1185">Reference proteome</keyword>
<sequence>MTEEEKPDISHSKNKYTSTSAFLSPQFPSDVYSKPCTLVPSSKFDIPFYIISPITLFSQISPIHPGSTSLMQRIIRKSYGTVVAHNKFQSPLKTSGLSYGGRFTVTLIPGDGIGQELCNTVKPIFKSANLPIDWEEVNVSGYKSDEGTFKAALESIKRTKVCLKGIIHTSTELGKPTSLNVLLRKNLDLYAGMAFVQNIPGIETRHHNVNFTIIRENTEGEYSGLEHQSYPGVVESLKVMTAPKCERIVRFAFDYAARNNRKRVTCIHKANIMKLGDGLFLNTFKKVAEEYKSSGIIYDEMIVDNASMQLVSKPQQFDVLVMPNLYGSILSNIGAGLVGGPGLIPGCNIGTEYAMFEPGARHVGHHVDLNSANPTSFLLSACFMLKHLGLEDQAIKLSRAIYMVYKTTDIRTPDLGGKGHTDEFLKAVLKCMETTFRQ</sequence>
<dbReference type="OrthoDB" id="10261637at2759"/>
<comment type="similarity">
    <text evidence="3">Belongs to the isocitrate and isopropylmalate dehydrogenases family.</text>
</comment>
<dbReference type="GO" id="GO:0000287">
    <property type="term" value="F:magnesium ion binding"/>
    <property type="evidence" value="ECO:0007669"/>
    <property type="project" value="InterPro"/>
</dbReference>
<dbReference type="PANTHER" id="PTHR11835">
    <property type="entry name" value="DECARBOXYLATING DEHYDROGENASES-ISOCITRATE, ISOPROPYLMALATE, TARTRATE"/>
    <property type="match status" value="1"/>
</dbReference>
<dbReference type="EMBL" id="KE560757">
    <property type="protein sequence ID" value="EPZ35784.1"/>
    <property type="molecule type" value="Genomic_DNA"/>
</dbReference>
<organism evidence="13 14">
    <name type="scientific">Rozella allomycis (strain CSF55)</name>
    <dbReference type="NCBI Taxonomy" id="988480"/>
    <lineage>
        <taxon>Eukaryota</taxon>
        <taxon>Fungi</taxon>
        <taxon>Fungi incertae sedis</taxon>
        <taxon>Cryptomycota</taxon>
        <taxon>Cryptomycota incertae sedis</taxon>
        <taxon>Rozella</taxon>
    </lineage>
</organism>
<dbReference type="GO" id="GO:0004449">
    <property type="term" value="F:isocitrate dehydrogenase (NAD+) activity"/>
    <property type="evidence" value="ECO:0007669"/>
    <property type="project" value="UniProtKB-EC"/>
</dbReference>
<dbReference type="SUPFAM" id="SSF53659">
    <property type="entry name" value="Isocitrate/Isopropylmalate dehydrogenase-like"/>
    <property type="match status" value="1"/>
</dbReference>
<evidence type="ECO:0000256" key="8">
    <source>
        <dbReference type="ARBA" id="ARBA00023128"/>
    </source>
</evidence>
<dbReference type="InterPro" id="IPR019818">
    <property type="entry name" value="IsoCit/isopropylmalate_DH_CS"/>
</dbReference>
<dbReference type="GO" id="GO:0006102">
    <property type="term" value="P:isocitrate metabolic process"/>
    <property type="evidence" value="ECO:0007669"/>
    <property type="project" value="TreeGrafter"/>
</dbReference>
<evidence type="ECO:0000256" key="3">
    <source>
        <dbReference type="ARBA" id="ARBA00007769"/>
    </source>
</evidence>
<evidence type="ECO:0000256" key="10">
    <source>
        <dbReference type="ARBA" id="ARBA00030683"/>
    </source>
</evidence>
<evidence type="ECO:0000259" key="12">
    <source>
        <dbReference type="SMART" id="SM01329"/>
    </source>
</evidence>
<evidence type="ECO:0000313" key="13">
    <source>
        <dbReference type="EMBL" id="EPZ35784.1"/>
    </source>
</evidence>
<dbReference type="HOGENOM" id="CLU_031953_0_0_1"/>
<dbReference type="OMA" id="TCAHKAN"/>
<keyword evidence="13" id="KW-0560">Oxidoreductase</keyword>
<dbReference type="NCBIfam" id="TIGR00175">
    <property type="entry name" value="mito_nad_idh"/>
    <property type="match status" value="1"/>
</dbReference>
<comment type="catalytic activity">
    <reaction evidence="1">
        <text>D-threo-isocitrate + NAD(+) = 2-oxoglutarate + CO2 + NADH</text>
        <dbReference type="Rhea" id="RHEA:23632"/>
        <dbReference type="ChEBI" id="CHEBI:15562"/>
        <dbReference type="ChEBI" id="CHEBI:16526"/>
        <dbReference type="ChEBI" id="CHEBI:16810"/>
        <dbReference type="ChEBI" id="CHEBI:57540"/>
        <dbReference type="ChEBI" id="CHEBI:57945"/>
        <dbReference type="EC" id="1.1.1.41"/>
    </reaction>
</comment>
<evidence type="ECO:0000256" key="9">
    <source>
        <dbReference type="ARBA" id="ARBA00030631"/>
    </source>
</evidence>
<dbReference type="PROSITE" id="PS00470">
    <property type="entry name" value="IDH_IMDH"/>
    <property type="match status" value="1"/>
</dbReference>
<dbReference type="InterPro" id="IPR024084">
    <property type="entry name" value="IsoPropMal-DH-like_dom"/>
</dbReference>
<evidence type="ECO:0000256" key="4">
    <source>
        <dbReference type="ARBA" id="ARBA00011567"/>
    </source>
</evidence>
<keyword evidence="8" id="KW-0496">Mitochondrion</keyword>
<dbReference type="Proteomes" id="UP000030755">
    <property type="component" value="Unassembled WGS sequence"/>
</dbReference>
<dbReference type="InterPro" id="IPR004434">
    <property type="entry name" value="Isocitrate_DH_NAD"/>
</dbReference>
<protein>
    <recommendedName>
        <fullName evidence="11">Isocitrate dehydrogenase [NAD] subunit 1, mitochondrial</fullName>
        <ecNumber evidence="5">1.1.1.41</ecNumber>
    </recommendedName>
    <alternativeName>
        <fullName evidence="10">Isocitric dehydrogenase</fullName>
    </alternativeName>
    <alternativeName>
        <fullName evidence="9">NAD(+)-specific ICDH</fullName>
    </alternativeName>
</protein>
<proteinExistence type="inferred from homology"/>
<evidence type="ECO:0000313" key="14">
    <source>
        <dbReference type="Proteomes" id="UP000030755"/>
    </source>
</evidence>
<feature type="domain" description="Isopropylmalate dehydrogenase-like" evidence="12">
    <location>
        <begin position="104"/>
        <end position="428"/>
    </location>
</feature>
<accession>A0A075B418</accession>
<dbReference type="SMART" id="SM01329">
    <property type="entry name" value="Iso_dh"/>
    <property type="match status" value="1"/>
</dbReference>
<dbReference type="GO" id="GO:0051287">
    <property type="term" value="F:NAD binding"/>
    <property type="evidence" value="ECO:0007669"/>
    <property type="project" value="InterPro"/>
</dbReference>
<evidence type="ECO:0000256" key="1">
    <source>
        <dbReference type="ARBA" id="ARBA00000837"/>
    </source>
</evidence>
<evidence type="ECO:0000256" key="6">
    <source>
        <dbReference type="ARBA" id="ARBA00022532"/>
    </source>
</evidence>
<comment type="subunit">
    <text evidence="4">Octamer of two non-identical subunits IDH1 and IDH2.</text>
</comment>
<dbReference type="FunFam" id="3.40.718.10:FF:000001">
    <property type="entry name" value="Isocitrate dehydrogenase [NAD] subunit, mitochondrial"/>
    <property type="match status" value="1"/>
</dbReference>
<dbReference type="PANTHER" id="PTHR11835:SF42">
    <property type="entry name" value="ISOCITRATE DEHYDROGENASE [NAD] SUBUNIT BETA, MITOCHONDRIAL"/>
    <property type="match status" value="1"/>
</dbReference>
<evidence type="ECO:0000256" key="5">
    <source>
        <dbReference type="ARBA" id="ARBA00013012"/>
    </source>
</evidence>
<dbReference type="AlphaFoldDB" id="A0A075B418"/>
<name>A0A075B418_ROZAC</name>
<comment type="subcellular location">
    <subcellularLocation>
        <location evidence="2">Mitochondrion</location>
    </subcellularLocation>
</comment>
<evidence type="ECO:0000256" key="2">
    <source>
        <dbReference type="ARBA" id="ARBA00004173"/>
    </source>
</evidence>
<dbReference type="GO" id="GO:0005739">
    <property type="term" value="C:mitochondrion"/>
    <property type="evidence" value="ECO:0007669"/>
    <property type="project" value="UniProtKB-SubCell"/>
</dbReference>
<evidence type="ECO:0000256" key="11">
    <source>
        <dbReference type="ARBA" id="ARBA00071938"/>
    </source>
</evidence>
<keyword evidence="7" id="KW-0809">Transit peptide</keyword>
<keyword evidence="6" id="KW-0816">Tricarboxylic acid cycle</keyword>
<gene>
    <name evidence="13" type="ORF">O9G_003267</name>
</gene>
<dbReference type="STRING" id="988480.A0A075B418"/>
<reference evidence="13 14" key="1">
    <citation type="journal article" date="2013" name="Curr. Biol.">
        <title>Shared signatures of parasitism and phylogenomics unite Cryptomycota and microsporidia.</title>
        <authorList>
            <person name="James T.Y."/>
            <person name="Pelin A."/>
            <person name="Bonen L."/>
            <person name="Ahrendt S."/>
            <person name="Sain D."/>
            <person name="Corradi N."/>
            <person name="Stajich J.E."/>
        </authorList>
    </citation>
    <scope>NUCLEOTIDE SEQUENCE [LARGE SCALE GENOMIC DNA]</scope>
    <source>
        <strain evidence="13 14">CSF55</strain>
    </source>
</reference>
<dbReference type="GO" id="GO:0006099">
    <property type="term" value="P:tricarboxylic acid cycle"/>
    <property type="evidence" value="ECO:0007669"/>
    <property type="project" value="UniProtKB-KW"/>
</dbReference>
<dbReference type="EC" id="1.1.1.41" evidence="5"/>